<reference evidence="1 2" key="1">
    <citation type="submission" date="2018-06" db="EMBL/GenBank/DDBJ databases">
        <authorList>
            <consortium name="Pathogen Informatics"/>
            <person name="Doyle S."/>
        </authorList>
    </citation>
    <scope>NUCLEOTIDE SEQUENCE [LARGE SCALE GENOMIC DNA]</scope>
    <source>
        <strain evidence="1 2">NCTC11126</strain>
    </source>
</reference>
<evidence type="ECO:0000313" key="1">
    <source>
        <dbReference type="EMBL" id="SPW39452.1"/>
    </source>
</evidence>
<evidence type="ECO:0000313" key="2">
    <source>
        <dbReference type="Proteomes" id="UP000250561"/>
    </source>
</evidence>
<protein>
    <submittedName>
        <fullName evidence="1">3-deoxy-7-phosphoheptulonate synthase</fullName>
        <ecNumber evidence="1">2.5.1.55</ecNumber>
    </submittedName>
</protein>
<dbReference type="AlphaFoldDB" id="A0A2X1JFF6"/>
<gene>
    <name evidence="1" type="primary">kdsA_2</name>
    <name evidence="1" type="ORF">NCTC11126_00780</name>
</gene>
<keyword evidence="1" id="KW-0808">Transferase</keyword>
<name>A0A2X1JFF6_ECOLX</name>
<dbReference type="GO" id="GO:0008676">
    <property type="term" value="F:3-deoxy-8-phosphooctulonate synthase activity"/>
    <property type="evidence" value="ECO:0007669"/>
    <property type="project" value="UniProtKB-EC"/>
</dbReference>
<organism evidence="1 2">
    <name type="scientific">Escherichia coli</name>
    <dbReference type="NCBI Taxonomy" id="562"/>
    <lineage>
        <taxon>Bacteria</taxon>
        <taxon>Pseudomonadati</taxon>
        <taxon>Pseudomonadota</taxon>
        <taxon>Gammaproteobacteria</taxon>
        <taxon>Enterobacterales</taxon>
        <taxon>Enterobacteriaceae</taxon>
        <taxon>Escherichia</taxon>
    </lineage>
</organism>
<dbReference type="EMBL" id="UARS01000004">
    <property type="protein sequence ID" value="SPW39452.1"/>
    <property type="molecule type" value="Genomic_DNA"/>
</dbReference>
<dbReference type="Proteomes" id="UP000250561">
    <property type="component" value="Unassembled WGS sequence"/>
</dbReference>
<proteinExistence type="predicted"/>
<sequence length="78" mass="8587">MKQKVVSIGDINVANDLPFVLFGGMNVLESRDSGDAHLRALRNRDPENWVSLTCSKPLLTKPTAPPSTLIVDRAWKKG</sequence>
<dbReference type="EC" id="2.5.1.55" evidence="1"/>
<accession>A0A2X1JFF6</accession>